<evidence type="ECO:0000256" key="4">
    <source>
        <dbReference type="ARBA" id="ARBA00022827"/>
    </source>
</evidence>
<dbReference type="InterPro" id="IPR002938">
    <property type="entry name" value="FAD-bd"/>
</dbReference>
<feature type="domain" description="FAD-binding" evidence="7">
    <location>
        <begin position="20"/>
        <end position="56"/>
    </location>
</feature>
<dbReference type="PANTHER" id="PTHR42784">
    <property type="entry name" value="PYRANOSE 2-OXIDASE"/>
    <property type="match status" value="1"/>
</dbReference>
<feature type="domain" description="Glucose-methanol-choline oxidoreductase C-terminal" evidence="8">
    <location>
        <begin position="431"/>
        <end position="551"/>
    </location>
</feature>
<evidence type="ECO:0000313" key="10">
    <source>
        <dbReference type="Proteomes" id="UP000009097"/>
    </source>
</evidence>
<dbReference type="Pfam" id="PF05199">
    <property type="entry name" value="GMC_oxred_C"/>
    <property type="match status" value="1"/>
</dbReference>
<evidence type="ECO:0000256" key="3">
    <source>
        <dbReference type="ARBA" id="ARBA00022630"/>
    </source>
</evidence>
<comment type="cofactor">
    <cofactor evidence="1">
        <name>FAD</name>
        <dbReference type="ChEBI" id="CHEBI:57692"/>
    </cofactor>
</comment>
<keyword evidence="4" id="KW-0274">FAD</keyword>
<dbReference type="Proteomes" id="UP000009097">
    <property type="component" value="Unassembled WGS sequence"/>
</dbReference>
<dbReference type="Pfam" id="PF00732">
    <property type="entry name" value="GMC_oxred_N"/>
    <property type="match status" value="1"/>
</dbReference>
<reference evidence="9" key="1">
    <citation type="submission" date="2007-04" db="EMBL/GenBank/DDBJ databases">
        <authorList>
            <consortium name="The Broad Institute Genome Sequencing Platform"/>
            <person name="Birren B."/>
            <person name="Lander E."/>
            <person name="Galagan J."/>
            <person name="Nusbaum C."/>
            <person name="Devon K."/>
            <person name="Ma L.-J."/>
            <person name="Jaffe D."/>
            <person name="Butler J."/>
            <person name="Alvarez P."/>
            <person name="Gnerre S."/>
            <person name="Grabherr M."/>
            <person name="Kleber M."/>
            <person name="Mauceli E."/>
            <person name="Brockman W."/>
            <person name="MacCallum I.A."/>
            <person name="Young S."/>
            <person name="LaButti K."/>
            <person name="DeCaprio D."/>
            <person name="Crawford M."/>
            <person name="Koehrsen M."/>
            <person name="Engels R."/>
            <person name="Montgomery P."/>
            <person name="Pearson M."/>
            <person name="Howarth C."/>
            <person name="Larson L."/>
            <person name="White J."/>
            <person name="O'Leary S."/>
            <person name="Kodira C."/>
            <person name="Zeng Q."/>
            <person name="Yandava C."/>
            <person name="Alvarado L."/>
            <person name="Kistler C."/>
            <person name="Shim W.-B."/>
            <person name="Kang S."/>
            <person name="Woloshuk C."/>
        </authorList>
    </citation>
    <scope>NUCLEOTIDE SEQUENCE</scope>
    <source>
        <strain evidence="9">4287</strain>
    </source>
</reference>
<comment type="similarity">
    <text evidence="2">Belongs to the GMC oxidoreductase family.</text>
</comment>
<reference evidence="9" key="2">
    <citation type="journal article" date="2010" name="Nature">
        <title>Comparative genomics reveals mobile pathogenicity chromosomes in Fusarium.</title>
        <authorList>
            <person name="Ma L.J."/>
            <person name="van der Does H.C."/>
            <person name="Borkovich K.A."/>
            <person name="Coleman J.J."/>
            <person name="Daboussi M.J."/>
            <person name="Di Pietro A."/>
            <person name="Dufresne M."/>
            <person name="Freitag M."/>
            <person name="Grabherr M."/>
            <person name="Henrissat B."/>
            <person name="Houterman P.M."/>
            <person name="Kang S."/>
            <person name="Shim W.B."/>
            <person name="Woloshuk C."/>
            <person name="Xie X."/>
            <person name="Xu J.R."/>
            <person name="Antoniw J."/>
            <person name="Baker S.E."/>
            <person name="Bluhm B.H."/>
            <person name="Breakspear A."/>
            <person name="Brown D.W."/>
            <person name="Butchko R.A."/>
            <person name="Chapman S."/>
            <person name="Coulson R."/>
            <person name="Coutinho P.M."/>
            <person name="Danchin E.G."/>
            <person name="Diener A."/>
            <person name="Gale L.R."/>
            <person name="Gardiner D.M."/>
            <person name="Goff S."/>
            <person name="Hammond-Kosack K.E."/>
            <person name="Hilburn K."/>
            <person name="Hua-Van A."/>
            <person name="Jonkers W."/>
            <person name="Kazan K."/>
            <person name="Kodira C.D."/>
            <person name="Koehrsen M."/>
            <person name="Kumar L."/>
            <person name="Lee Y.H."/>
            <person name="Li L."/>
            <person name="Manners J.M."/>
            <person name="Miranda-Saavedra D."/>
            <person name="Mukherjee M."/>
            <person name="Park G."/>
            <person name="Park J."/>
            <person name="Park S.Y."/>
            <person name="Proctor R.H."/>
            <person name="Regev A."/>
            <person name="Ruiz-Roldan M.C."/>
            <person name="Sain D."/>
            <person name="Sakthikumar S."/>
            <person name="Sykes S."/>
            <person name="Schwartz D.C."/>
            <person name="Turgeon B.G."/>
            <person name="Wapinski I."/>
            <person name="Yoder O."/>
            <person name="Young S."/>
            <person name="Zeng Q."/>
            <person name="Zhou S."/>
            <person name="Galagan J."/>
            <person name="Cuomo C.A."/>
            <person name="Kistler H.C."/>
            <person name="Rep M."/>
        </authorList>
    </citation>
    <scope>NUCLEOTIDE SEQUENCE [LARGE SCALE GENOMIC DNA]</scope>
    <source>
        <strain evidence="9">4287</strain>
    </source>
</reference>
<dbReference type="OrthoDB" id="269227at2759"/>
<keyword evidence="5" id="KW-0560">Oxidoreductase</keyword>
<evidence type="ECO:0000259" key="6">
    <source>
        <dbReference type="Pfam" id="PF00732"/>
    </source>
</evidence>
<dbReference type="GO" id="GO:0016614">
    <property type="term" value="F:oxidoreductase activity, acting on CH-OH group of donors"/>
    <property type="evidence" value="ECO:0007669"/>
    <property type="project" value="InterPro"/>
</dbReference>
<accession>A0A0J9WRL0</accession>
<dbReference type="SUPFAM" id="SSF54373">
    <property type="entry name" value="FAD-linked reductases, C-terminal domain"/>
    <property type="match status" value="1"/>
</dbReference>
<dbReference type="InterPro" id="IPR007867">
    <property type="entry name" value="GMC_OxRtase_C"/>
</dbReference>
<organism evidence="9 10">
    <name type="scientific">Fusarium oxysporum f. sp. lycopersici (strain 4287 / CBS 123668 / FGSC 9935 / NRRL 34936)</name>
    <name type="common">Fusarium vascular wilt of tomato</name>
    <dbReference type="NCBI Taxonomy" id="426428"/>
    <lineage>
        <taxon>Eukaryota</taxon>
        <taxon>Fungi</taxon>
        <taxon>Dikarya</taxon>
        <taxon>Ascomycota</taxon>
        <taxon>Pezizomycotina</taxon>
        <taxon>Sordariomycetes</taxon>
        <taxon>Hypocreomycetidae</taxon>
        <taxon>Hypocreales</taxon>
        <taxon>Nectriaceae</taxon>
        <taxon>Fusarium</taxon>
        <taxon>Fusarium oxysporum species complex</taxon>
    </lineage>
</organism>
<evidence type="ECO:0000256" key="2">
    <source>
        <dbReference type="ARBA" id="ARBA00010790"/>
    </source>
</evidence>
<dbReference type="InterPro" id="IPR051473">
    <property type="entry name" value="P2Ox-like"/>
</dbReference>
<protein>
    <recommendedName>
        <fullName evidence="11">FAD-oxidoreductase</fullName>
    </recommendedName>
</protein>
<dbReference type="VEuPathDB" id="FungiDB:FOXG_12251"/>
<feature type="domain" description="Glucose-methanol-choline oxidoreductase N-terminal" evidence="6">
    <location>
        <begin position="277"/>
        <end position="342"/>
    </location>
</feature>
<dbReference type="Pfam" id="PF01494">
    <property type="entry name" value="FAD_binding_3"/>
    <property type="match status" value="1"/>
</dbReference>
<evidence type="ECO:0000256" key="5">
    <source>
        <dbReference type="ARBA" id="ARBA00023002"/>
    </source>
</evidence>
<sequence length="566" mass="63375">MVHKPIPSPSSASDAVRWEETDVLIVGSGPIGATFAHTLVKKGIKVTMIDIGQQETRRIGDHKKNSVAVQKDISLFTNETLTHSVPRENCTHSLCQLTRRDLSWNRPPGLLGRVMHSHDRDYAKIKRPTDSAYVLNGQNPDQKSYGNLPAAAATRVVGGMGSHWTCCTPRQHKGIERSDLFSDGEWNTLYGRAEKLFTKTDDAFDDSVRQKLVKRVLTEAYPDREMKSMPLACKRKHDNKEYVEWSCTATILGELSKPEYFYKGEERLFDMRPNTQCDKLELDPDGQIAWALINDLEANQQYYIHAKKYVVCAGAVLTPGILHKSGLKPRLPALGHYLTEQPMAFCQVVLDRKLVNSVEGEDVVKAHRESHGNDPLPFPFNDPDPQVYFPLSEKYPWHTQIHRDAFGYGEVPSNIDQRLVVDLRWFGYMKPDQENYVTFSNKTKDQFGMPQPTFNFVLDEEADERCKRMITDMIEVARKLGGFLPGAEPKYLAPGSALHICGTYRAGSTPADSVVNKNGKAWGVNDLVLGGCGVIPTQNACNPTLTAACFALAAADKIIEDLHVDQ</sequence>
<dbReference type="PANTHER" id="PTHR42784:SF1">
    <property type="entry name" value="PYRANOSE 2-OXIDASE"/>
    <property type="match status" value="1"/>
</dbReference>
<proteinExistence type="inferred from homology"/>
<evidence type="ECO:0008006" key="11">
    <source>
        <dbReference type="Google" id="ProtNLM"/>
    </source>
</evidence>
<dbReference type="Gene3D" id="3.50.50.60">
    <property type="entry name" value="FAD/NAD(P)-binding domain"/>
    <property type="match status" value="2"/>
</dbReference>
<name>A0A0J9WRL0_FUSO4</name>
<gene>
    <name evidence="9" type="ORF">FOXG_12251</name>
</gene>
<dbReference type="InterPro" id="IPR000172">
    <property type="entry name" value="GMC_OxRdtase_N"/>
</dbReference>
<dbReference type="GeneID" id="28953599"/>
<evidence type="ECO:0000313" key="9">
    <source>
        <dbReference type="EMBL" id="KNB12717.1"/>
    </source>
</evidence>
<evidence type="ECO:0000259" key="7">
    <source>
        <dbReference type="Pfam" id="PF01494"/>
    </source>
</evidence>
<keyword evidence="3" id="KW-0285">Flavoprotein</keyword>
<dbReference type="GO" id="GO:0071949">
    <property type="term" value="F:FAD binding"/>
    <property type="evidence" value="ECO:0007669"/>
    <property type="project" value="InterPro"/>
</dbReference>
<dbReference type="KEGG" id="fox:FOXG_12251"/>
<dbReference type="AlphaFoldDB" id="A0A0J9WRL0"/>
<dbReference type="RefSeq" id="XP_018250762.1">
    <property type="nucleotide sequence ID" value="XM_018391999.1"/>
</dbReference>
<dbReference type="InterPro" id="IPR036188">
    <property type="entry name" value="FAD/NAD-bd_sf"/>
</dbReference>
<evidence type="ECO:0000256" key="1">
    <source>
        <dbReference type="ARBA" id="ARBA00001974"/>
    </source>
</evidence>
<evidence type="ECO:0000259" key="8">
    <source>
        <dbReference type="Pfam" id="PF05199"/>
    </source>
</evidence>
<dbReference type="EMBL" id="DS231711">
    <property type="protein sequence ID" value="KNB12717.1"/>
    <property type="molecule type" value="Genomic_DNA"/>
</dbReference>
<dbReference type="SUPFAM" id="SSF51905">
    <property type="entry name" value="FAD/NAD(P)-binding domain"/>
    <property type="match status" value="1"/>
</dbReference>